<dbReference type="Gene3D" id="1.20.1540.10">
    <property type="entry name" value="Rhomboid-like"/>
    <property type="match status" value="1"/>
</dbReference>
<comment type="caution">
    <text evidence="10">The sequence shown here is derived from an EMBL/GenBank/DDBJ whole genome shotgun (WGS) entry which is preliminary data.</text>
</comment>
<dbReference type="Pfam" id="PF13181">
    <property type="entry name" value="TPR_8"/>
    <property type="match status" value="2"/>
</dbReference>
<dbReference type="GO" id="GO:0006508">
    <property type="term" value="P:proteolysis"/>
    <property type="evidence" value="ECO:0007669"/>
    <property type="project" value="UniProtKB-KW"/>
</dbReference>
<name>A0A8E2I7Q6_9BACI</name>
<evidence type="ECO:0000256" key="3">
    <source>
        <dbReference type="ARBA" id="ARBA00022692"/>
    </source>
</evidence>
<comment type="similarity">
    <text evidence="2">Belongs to the peptidase S54 family.</text>
</comment>
<accession>A0A8E2I7Q6</accession>
<dbReference type="PROSITE" id="PS50005">
    <property type="entry name" value="TPR"/>
    <property type="match status" value="1"/>
</dbReference>
<organism evidence="10 11">
    <name type="scientific">Heyndrickxia oleronia</name>
    <dbReference type="NCBI Taxonomy" id="38875"/>
    <lineage>
        <taxon>Bacteria</taxon>
        <taxon>Bacillati</taxon>
        <taxon>Bacillota</taxon>
        <taxon>Bacilli</taxon>
        <taxon>Bacillales</taxon>
        <taxon>Bacillaceae</taxon>
        <taxon>Heyndrickxia</taxon>
    </lineage>
</organism>
<evidence type="ECO:0000313" key="10">
    <source>
        <dbReference type="EMBL" id="OOP65765.1"/>
    </source>
</evidence>
<feature type="transmembrane region" description="Helical" evidence="8">
    <location>
        <begin position="259"/>
        <end position="277"/>
    </location>
</feature>
<evidence type="ECO:0000256" key="8">
    <source>
        <dbReference type="SAM" id="Phobius"/>
    </source>
</evidence>
<evidence type="ECO:0000256" key="2">
    <source>
        <dbReference type="ARBA" id="ARBA00009045"/>
    </source>
</evidence>
<feature type="domain" description="Peptidase S54 rhomboid" evidence="9">
    <location>
        <begin position="218"/>
        <end position="352"/>
    </location>
</feature>
<dbReference type="Proteomes" id="UP000189761">
    <property type="component" value="Unassembled WGS sequence"/>
</dbReference>
<keyword evidence="11" id="KW-1185">Reference proteome</keyword>
<dbReference type="RefSeq" id="WP_078111440.1">
    <property type="nucleotide sequence ID" value="NZ_CP065424.1"/>
</dbReference>
<dbReference type="InterPro" id="IPR022764">
    <property type="entry name" value="Peptidase_S54_rhomboid_dom"/>
</dbReference>
<feature type="transmembrane region" description="Helical" evidence="8">
    <location>
        <begin position="334"/>
        <end position="353"/>
    </location>
</feature>
<feature type="transmembrane region" description="Helical" evidence="8">
    <location>
        <begin position="360"/>
        <end position="381"/>
    </location>
</feature>
<dbReference type="EMBL" id="MTLA01000459">
    <property type="protein sequence ID" value="OOP65765.1"/>
    <property type="molecule type" value="Genomic_DNA"/>
</dbReference>
<dbReference type="SUPFAM" id="SSF48452">
    <property type="entry name" value="TPR-like"/>
    <property type="match status" value="1"/>
</dbReference>
<feature type="transmembrane region" description="Helical" evidence="8">
    <location>
        <begin position="176"/>
        <end position="194"/>
    </location>
</feature>
<keyword evidence="6 8" id="KW-0472">Membrane</keyword>
<feature type="repeat" description="TPR" evidence="7">
    <location>
        <begin position="421"/>
        <end position="454"/>
    </location>
</feature>
<sequence>MSSREDFLFWRLAHYFIIEKNYSLLQISERHDELWLENTSKKDAQVIRLLRYDLDWGNKLQRDIQHTAVRAENVRKHLMKRELTVLNLYISEYTPVDEYESYIRHPLQVNKKTTVHSVIIDKEVNSFGSIINIPSAIQLKDEYDDQEILAIKSAALNKAVESSQQEQQFFNNGKPFFTYAFLVIQIIMFILLEITGGSTNIENLIKYGAKYNPAIMEGEWWRFITPIFLHIGLSHVIMNSIAIYFLGTIVERVYGRIRFILIYLFSGFAGVLASFIFSDQISAGASGAIYGCFGALLFIGATNPKIFFRTMGTNVIVVLILNLVISFTVPVIDLSAHIGGLLGGFVASAIVFFPKKRKVLLQIGAFILTMIITAVSLYFGYHNETATSINSWAQHEIQKGQNYEKIYERLSNFEKTGKGDALTYFQLSYTELQLNKTEDAKKHLLKTIQLKPDFHEAHFNLALIYYQDDRNITKAKQHLKEAIRISDDKKYKEYLEQLNQLED</sequence>
<feature type="transmembrane region" description="Helical" evidence="8">
    <location>
        <begin position="306"/>
        <end position="328"/>
    </location>
</feature>
<keyword evidence="4" id="KW-0378">Hydrolase</keyword>
<dbReference type="SUPFAM" id="SSF144091">
    <property type="entry name" value="Rhomboid-like"/>
    <property type="match status" value="1"/>
</dbReference>
<dbReference type="InterPro" id="IPR019734">
    <property type="entry name" value="TPR_rpt"/>
</dbReference>
<feature type="transmembrane region" description="Helical" evidence="8">
    <location>
        <begin position="283"/>
        <end position="299"/>
    </location>
</feature>
<keyword evidence="3 8" id="KW-0812">Transmembrane</keyword>
<feature type="transmembrane region" description="Helical" evidence="8">
    <location>
        <begin position="227"/>
        <end position="247"/>
    </location>
</feature>
<proteinExistence type="inferred from homology"/>
<evidence type="ECO:0000256" key="5">
    <source>
        <dbReference type="ARBA" id="ARBA00022989"/>
    </source>
</evidence>
<dbReference type="Gene3D" id="1.25.40.10">
    <property type="entry name" value="Tetratricopeptide repeat domain"/>
    <property type="match status" value="1"/>
</dbReference>
<dbReference type="InterPro" id="IPR035952">
    <property type="entry name" value="Rhomboid-like_sf"/>
</dbReference>
<dbReference type="PANTHER" id="PTHR43731">
    <property type="entry name" value="RHOMBOID PROTEASE"/>
    <property type="match status" value="1"/>
</dbReference>
<dbReference type="SMART" id="SM00028">
    <property type="entry name" value="TPR"/>
    <property type="match status" value="2"/>
</dbReference>
<dbReference type="InterPro" id="IPR050925">
    <property type="entry name" value="Rhomboid_protease_S54"/>
</dbReference>
<evidence type="ECO:0000256" key="1">
    <source>
        <dbReference type="ARBA" id="ARBA00004141"/>
    </source>
</evidence>
<evidence type="ECO:0000256" key="6">
    <source>
        <dbReference type="ARBA" id="ARBA00023136"/>
    </source>
</evidence>
<evidence type="ECO:0000256" key="7">
    <source>
        <dbReference type="PROSITE-ProRule" id="PRU00339"/>
    </source>
</evidence>
<dbReference type="GO" id="GO:0004252">
    <property type="term" value="F:serine-type endopeptidase activity"/>
    <property type="evidence" value="ECO:0007669"/>
    <property type="project" value="InterPro"/>
</dbReference>
<reference evidence="10 11" key="1">
    <citation type="submission" date="2017-01" db="EMBL/GenBank/DDBJ databases">
        <title>Draft genome sequence of Bacillus oleronius.</title>
        <authorList>
            <person name="Allam M."/>
        </authorList>
    </citation>
    <scope>NUCLEOTIDE SEQUENCE [LARGE SCALE GENOMIC DNA]</scope>
    <source>
        <strain evidence="10 11">DSM 9356</strain>
    </source>
</reference>
<keyword evidence="10" id="KW-0645">Protease</keyword>
<dbReference type="GO" id="GO:0016020">
    <property type="term" value="C:membrane"/>
    <property type="evidence" value="ECO:0007669"/>
    <property type="project" value="UniProtKB-SubCell"/>
</dbReference>
<dbReference type="AlphaFoldDB" id="A0A8E2I7Q6"/>
<keyword evidence="7" id="KW-0802">TPR repeat</keyword>
<dbReference type="Pfam" id="PF01694">
    <property type="entry name" value="Rhomboid"/>
    <property type="match status" value="1"/>
</dbReference>
<comment type="subcellular location">
    <subcellularLocation>
        <location evidence="1">Membrane</location>
        <topology evidence="1">Multi-pass membrane protein</topology>
    </subcellularLocation>
</comment>
<evidence type="ECO:0000313" key="11">
    <source>
        <dbReference type="Proteomes" id="UP000189761"/>
    </source>
</evidence>
<evidence type="ECO:0000259" key="9">
    <source>
        <dbReference type="Pfam" id="PF01694"/>
    </source>
</evidence>
<protein>
    <submittedName>
        <fullName evidence="10">Rhomboid family intramembrane serine protease</fullName>
    </submittedName>
</protein>
<gene>
    <name evidence="10" type="ORF">BWZ43_24490</name>
</gene>
<dbReference type="PANTHER" id="PTHR43731:SF14">
    <property type="entry name" value="PRESENILIN-ASSOCIATED RHOMBOID-LIKE PROTEIN, MITOCHONDRIAL"/>
    <property type="match status" value="1"/>
</dbReference>
<keyword evidence="5 8" id="KW-1133">Transmembrane helix</keyword>
<evidence type="ECO:0000256" key="4">
    <source>
        <dbReference type="ARBA" id="ARBA00022801"/>
    </source>
</evidence>
<dbReference type="InterPro" id="IPR011990">
    <property type="entry name" value="TPR-like_helical_dom_sf"/>
</dbReference>